<dbReference type="InterPro" id="IPR000048">
    <property type="entry name" value="IQ_motif_EF-hand-BS"/>
</dbReference>
<sequence>MPPSRSGSMIPPQRRSRSASMSSLAQVDLNTLDTELVLDYARKVMHLQLLPATSPEKMEMLFALSQKLLKWLLEDRDQSQKQLEKERWNLLHSTPSCRADAAIRPLNIQKLLPEASPPKKIDTPSVASRILASAVAPMSSTCSVEPMIPLDVKLATTSTAPTQIQHIDDSSAIRAPEAAMMPIGLNQRGSLQSVRENEPFTESVSNLVVSATQQVQAPQEPVPFFPPKKPDALEVYLQVQRSVICMQKYVRGFMARRRFFRALEELLQGRA</sequence>
<feature type="region of interest" description="Disordered" evidence="1">
    <location>
        <begin position="1"/>
        <end position="22"/>
    </location>
</feature>
<evidence type="ECO:0000256" key="1">
    <source>
        <dbReference type="SAM" id="MobiDB-lite"/>
    </source>
</evidence>
<evidence type="ECO:0000313" key="3">
    <source>
        <dbReference type="Proteomes" id="UP000435112"/>
    </source>
</evidence>
<evidence type="ECO:0000313" key="2">
    <source>
        <dbReference type="EMBL" id="KAE9003546.1"/>
    </source>
</evidence>
<gene>
    <name evidence="2" type="ORF">PR002_g17308</name>
</gene>
<dbReference type="PROSITE" id="PS50096">
    <property type="entry name" value="IQ"/>
    <property type="match status" value="1"/>
</dbReference>
<reference evidence="2 3" key="1">
    <citation type="submission" date="2018-09" db="EMBL/GenBank/DDBJ databases">
        <title>Genomic investigation of the strawberry pathogen Phytophthora fragariae indicates pathogenicity is determined by transcriptional variation in three key races.</title>
        <authorList>
            <person name="Adams T.M."/>
            <person name="Armitage A.D."/>
            <person name="Sobczyk M.K."/>
            <person name="Bates H.J."/>
            <person name="Dunwell J.M."/>
            <person name="Nellist C.F."/>
            <person name="Harrison R.J."/>
        </authorList>
    </citation>
    <scope>NUCLEOTIDE SEQUENCE [LARGE SCALE GENOMIC DNA]</scope>
    <source>
        <strain evidence="2 3">SCRP324</strain>
    </source>
</reference>
<dbReference type="Proteomes" id="UP000435112">
    <property type="component" value="Unassembled WGS sequence"/>
</dbReference>
<proteinExistence type="predicted"/>
<organism evidence="2 3">
    <name type="scientific">Phytophthora rubi</name>
    <dbReference type="NCBI Taxonomy" id="129364"/>
    <lineage>
        <taxon>Eukaryota</taxon>
        <taxon>Sar</taxon>
        <taxon>Stramenopiles</taxon>
        <taxon>Oomycota</taxon>
        <taxon>Peronosporomycetes</taxon>
        <taxon>Peronosporales</taxon>
        <taxon>Peronosporaceae</taxon>
        <taxon>Phytophthora</taxon>
    </lineage>
</organism>
<dbReference type="AlphaFoldDB" id="A0A6A3K7S1"/>
<dbReference type="EMBL" id="QXFU01001384">
    <property type="protein sequence ID" value="KAE9003546.1"/>
    <property type="molecule type" value="Genomic_DNA"/>
</dbReference>
<protein>
    <submittedName>
        <fullName evidence="2">Uncharacterized protein</fullName>
    </submittedName>
</protein>
<accession>A0A6A3K7S1</accession>
<comment type="caution">
    <text evidence="2">The sequence shown here is derived from an EMBL/GenBank/DDBJ whole genome shotgun (WGS) entry which is preliminary data.</text>
</comment>
<dbReference type="OrthoDB" id="115766at2759"/>
<name>A0A6A3K7S1_9STRA</name>
<dbReference type="Pfam" id="PF00612">
    <property type="entry name" value="IQ"/>
    <property type="match status" value="1"/>
</dbReference>
<dbReference type="SMART" id="SM00015">
    <property type="entry name" value="IQ"/>
    <property type="match status" value="1"/>
</dbReference>